<dbReference type="AlphaFoldDB" id="A0A4U1C0E7"/>
<evidence type="ECO:0000313" key="2">
    <source>
        <dbReference type="EMBL" id="TKB97316.1"/>
    </source>
</evidence>
<reference evidence="2 3" key="1">
    <citation type="submission" date="2019-04" db="EMBL/GenBank/DDBJ databases">
        <title>Pedobacter sp. AR-2-6 sp. nov., isolated from Arctic soil.</title>
        <authorList>
            <person name="Dahal R.H."/>
            <person name="Kim D.-U."/>
        </authorList>
    </citation>
    <scope>NUCLEOTIDE SEQUENCE [LARGE SCALE GENOMIC DNA]</scope>
    <source>
        <strain evidence="2 3">AR-2-6</strain>
    </source>
</reference>
<protein>
    <submittedName>
        <fullName evidence="2">Uncharacterized protein</fullName>
    </submittedName>
</protein>
<proteinExistence type="predicted"/>
<evidence type="ECO:0000313" key="3">
    <source>
        <dbReference type="Proteomes" id="UP000310477"/>
    </source>
</evidence>
<feature type="coiled-coil region" evidence="1">
    <location>
        <begin position="168"/>
        <end position="195"/>
    </location>
</feature>
<sequence length="204" mass="24174">MQELYGSNLIAIIKTINESIYIDDVPNLSDQLIIHTGFTFKIENNKTFELFYDLEKNILLRQVKNNFNLPAVAGVVYKLEKPQNKQYLNKYLRTLVMGISECQDFLELSKPYEYISSENLEHLNIFSFIQLENGIANKVDFPLFKHLQETLLLFNTVFTTKSLFDQSKKNYEDNYERHKDSLKDAEREMDSWNDDYPGWWMGRE</sequence>
<name>A0A4U1C0E7_9SPHI</name>
<accession>A0A4U1C0E7</accession>
<dbReference type="EMBL" id="SWBO01000012">
    <property type="protein sequence ID" value="TKB97316.1"/>
    <property type="molecule type" value="Genomic_DNA"/>
</dbReference>
<dbReference type="Proteomes" id="UP000310477">
    <property type="component" value="Unassembled WGS sequence"/>
</dbReference>
<evidence type="ECO:0000256" key="1">
    <source>
        <dbReference type="SAM" id="Coils"/>
    </source>
</evidence>
<comment type="caution">
    <text evidence="2">The sequence shown here is derived from an EMBL/GenBank/DDBJ whole genome shotgun (WGS) entry which is preliminary data.</text>
</comment>
<keyword evidence="1" id="KW-0175">Coiled coil</keyword>
<keyword evidence="3" id="KW-1185">Reference proteome</keyword>
<organism evidence="2 3">
    <name type="scientific">Pedobacter cryotolerans</name>
    <dbReference type="NCBI Taxonomy" id="2571270"/>
    <lineage>
        <taxon>Bacteria</taxon>
        <taxon>Pseudomonadati</taxon>
        <taxon>Bacteroidota</taxon>
        <taxon>Sphingobacteriia</taxon>
        <taxon>Sphingobacteriales</taxon>
        <taxon>Sphingobacteriaceae</taxon>
        <taxon>Pedobacter</taxon>
    </lineage>
</organism>
<gene>
    <name evidence="2" type="ORF">FA045_16310</name>
</gene>
<dbReference type="RefSeq" id="WP_136878154.1">
    <property type="nucleotide sequence ID" value="NZ_SWBO01000012.1"/>
</dbReference>